<evidence type="ECO:0000313" key="2">
    <source>
        <dbReference type="Proteomes" id="UP000565155"/>
    </source>
</evidence>
<dbReference type="EMBL" id="JABCMA010000122">
    <property type="protein sequence ID" value="NMR76724.1"/>
    <property type="molecule type" value="Genomic_DNA"/>
</dbReference>
<organism evidence="1 2">
    <name type="scientific">Vibrio alginolyticus</name>
    <dbReference type="NCBI Taxonomy" id="663"/>
    <lineage>
        <taxon>Bacteria</taxon>
        <taxon>Pseudomonadati</taxon>
        <taxon>Pseudomonadota</taxon>
        <taxon>Gammaproteobacteria</taxon>
        <taxon>Vibrionales</taxon>
        <taxon>Vibrionaceae</taxon>
        <taxon>Vibrio</taxon>
    </lineage>
</organism>
<reference evidence="1 2" key="1">
    <citation type="submission" date="2020-04" db="EMBL/GenBank/DDBJ databases">
        <title>Whole-genome sequencing of Vibrio spp. from China reveals different genetic environments of blaCTX-M-14 among diverse lineages.</title>
        <authorList>
            <person name="Zheng Z."/>
            <person name="Ye L."/>
            <person name="Chen S."/>
        </authorList>
    </citation>
    <scope>NUCLEOTIDE SEQUENCE [LARGE SCALE GENOMIC DNA]</scope>
    <source>
        <strain evidence="1 2">Vb1636</strain>
    </source>
</reference>
<feature type="non-terminal residue" evidence="1">
    <location>
        <position position="1"/>
    </location>
</feature>
<accession>A0A7Y0N1V9</accession>
<protein>
    <submittedName>
        <fullName evidence="1">PTS fructose transporter subunit IIA</fullName>
    </submittedName>
</protein>
<name>A0A7Y0N1V9_VIBAL</name>
<dbReference type="AlphaFoldDB" id="A0A7Y0N1V9"/>
<comment type="caution">
    <text evidence="1">The sequence shown here is derived from an EMBL/GenBank/DDBJ whole genome shotgun (WGS) entry which is preliminary data.</text>
</comment>
<evidence type="ECO:0000313" key="1">
    <source>
        <dbReference type="EMBL" id="NMR76724.1"/>
    </source>
</evidence>
<gene>
    <name evidence="1" type="ORF">HKB35_24350</name>
</gene>
<sequence length="31" mass="3496">LTDQMAERLLLTKSSVDLQALLMYAMSRLLA</sequence>
<proteinExistence type="predicted"/>
<dbReference type="Proteomes" id="UP000565155">
    <property type="component" value="Unassembled WGS sequence"/>
</dbReference>